<gene>
    <name evidence="1" type="ORF">Cha6605_4174</name>
</gene>
<organism evidence="1 2">
    <name type="scientific">Chamaesiphon minutus (strain ATCC 27169 / PCC 6605)</name>
    <dbReference type="NCBI Taxonomy" id="1173020"/>
    <lineage>
        <taxon>Bacteria</taxon>
        <taxon>Bacillati</taxon>
        <taxon>Cyanobacteriota</taxon>
        <taxon>Cyanophyceae</taxon>
        <taxon>Gomontiellales</taxon>
        <taxon>Chamaesiphonaceae</taxon>
        <taxon>Chamaesiphon</taxon>
    </lineage>
</organism>
<protein>
    <submittedName>
        <fullName evidence="1">Uncharacterized protein</fullName>
    </submittedName>
</protein>
<keyword evidence="2" id="KW-1185">Reference proteome</keyword>
<sequence length="30" mass="3216">MMYPTELLASPGLQMSSSVIELESVTDQGT</sequence>
<evidence type="ECO:0000313" key="1">
    <source>
        <dbReference type="EMBL" id="AFY95119.1"/>
    </source>
</evidence>
<dbReference type="KEGG" id="cmp:Cha6605_4174"/>
<reference evidence="1 2" key="1">
    <citation type="submission" date="2012-05" db="EMBL/GenBank/DDBJ databases">
        <title>Finished chromosome of genome of Chamaesiphon sp. PCC 6605.</title>
        <authorList>
            <consortium name="US DOE Joint Genome Institute"/>
            <person name="Gugger M."/>
            <person name="Coursin T."/>
            <person name="Rippka R."/>
            <person name="Tandeau De Marsac N."/>
            <person name="Huntemann M."/>
            <person name="Wei C.-L."/>
            <person name="Han J."/>
            <person name="Detter J.C."/>
            <person name="Han C."/>
            <person name="Tapia R."/>
            <person name="Chen A."/>
            <person name="Kyrpides N."/>
            <person name="Mavromatis K."/>
            <person name="Markowitz V."/>
            <person name="Szeto E."/>
            <person name="Ivanova N."/>
            <person name="Pagani I."/>
            <person name="Pati A."/>
            <person name="Goodwin L."/>
            <person name="Nordberg H.P."/>
            <person name="Cantor M.N."/>
            <person name="Hua S.X."/>
            <person name="Woyke T."/>
            <person name="Kerfeld C.A."/>
        </authorList>
    </citation>
    <scope>NUCLEOTIDE SEQUENCE [LARGE SCALE GENOMIC DNA]</scope>
    <source>
        <strain evidence="2">ATCC 27169 / PCC 6605</strain>
    </source>
</reference>
<dbReference type="EMBL" id="CP003600">
    <property type="protein sequence ID" value="AFY95119.1"/>
    <property type="molecule type" value="Genomic_DNA"/>
</dbReference>
<evidence type="ECO:0000313" key="2">
    <source>
        <dbReference type="Proteomes" id="UP000010366"/>
    </source>
</evidence>
<name>K9ULN9_CHAP6</name>
<dbReference type="STRING" id="1173020.Cha6605_4174"/>
<accession>K9ULN9</accession>
<dbReference type="Proteomes" id="UP000010366">
    <property type="component" value="Chromosome"/>
</dbReference>
<dbReference type="AlphaFoldDB" id="K9ULN9"/>
<dbReference type="HOGENOM" id="CLU_3402768_0_0_3"/>
<proteinExistence type="predicted"/>